<dbReference type="EC" id="7.3.2.6" evidence="8"/>
<feature type="domain" description="ABC transporter" evidence="12">
    <location>
        <begin position="4"/>
        <end position="234"/>
    </location>
</feature>
<dbReference type="EMBL" id="JBHUDO010000002">
    <property type="protein sequence ID" value="MFD1646100.1"/>
    <property type="molecule type" value="Genomic_DNA"/>
</dbReference>
<comment type="subunit">
    <text evidence="7">The complex is composed of two ATP-binding proteins (WtpC), two transmembrane proteins (WtpB) and a solute-binding protein (WtpA).</text>
</comment>
<dbReference type="GO" id="GO:0005524">
    <property type="term" value="F:ATP binding"/>
    <property type="evidence" value="ECO:0007669"/>
    <property type="project" value="UniProtKB-KW"/>
</dbReference>
<dbReference type="FunFam" id="3.40.50.300:FF:000425">
    <property type="entry name" value="Probable ABC transporter, ATP-binding subunit"/>
    <property type="match status" value="1"/>
</dbReference>
<dbReference type="SMART" id="SM00382">
    <property type="entry name" value="AAA"/>
    <property type="match status" value="1"/>
</dbReference>
<comment type="function">
    <text evidence="11">Part of the ABC transporter complex WtpABC involved in molybdate/tungstate import. Responsible for energy coupling to the transport system.</text>
</comment>
<dbReference type="Pfam" id="PF08402">
    <property type="entry name" value="TOBE_2"/>
    <property type="match status" value="1"/>
</dbReference>
<dbReference type="PANTHER" id="PTHR42781:SF4">
    <property type="entry name" value="SPERMIDINE_PUTRESCINE IMPORT ATP-BINDING PROTEIN POTA"/>
    <property type="match status" value="1"/>
</dbReference>
<evidence type="ECO:0000256" key="11">
    <source>
        <dbReference type="ARBA" id="ARBA00057369"/>
    </source>
</evidence>
<comment type="caution">
    <text evidence="13">The sequence shown here is derived from an EMBL/GenBank/DDBJ whole genome shotgun (WGS) entry which is preliminary data.</text>
</comment>
<comment type="catalytic activity">
    <reaction evidence="10">
        <text>tungstate(in) + ATP + H2O = tungstate(out) + ADP + phosphate + H(+)</text>
        <dbReference type="Rhea" id="RHEA:35027"/>
        <dbReference type="ChEBI" id="CHEBI:15377"/>
        <dbReference type="ChEBI" id="CHEBI:15378"/>
        <dbReference type="ChEBI" id="CHEBI:30616"/>
        <dbReference type="ChEBI" id="CHEBI:43474"/>
        <dbReference type="ChEBI" id="CHEBI:46502"/>
        <dbReference type="ChEBI" id="CHEBI:456216"/>
        <dbReference type="EC" id="7.3.2.6"/>
    </reaction>
</comment>
<reference evidence="13 14" key="1">
    <citation type="journal article" date="2019" name="Int. J. Syst. Evol. Microbiol.">
        <title>The Global Catalogue of Microorganisms (GCM) 10K type strain sequencing project: providing services to taxonomists for standard genome sequencing and annotation.</title>
        <authorList>
            <consortium name="The Broad Institute Genomics Platform"/>
            <consortium name="The Broad Institute Genome Sequencing Center for Infectious Disease"/>
            <person name="Wu L."/>
            <person name="Ma J."/>
        </authorList>
    </citation>
    <scope>NUCLEOTIDE SEQUENCE [LARGE SCALE GENOMIC DNA]</scope>
    <source>
        <strain evidence="13 14">CGMCC 1.10390</strain>
    </source>
</reference>
<keyword evidence="5 13" id="KW-0067">ATP-binding</keyword>
<evidence type="ECO:0000256" key="6">
    <source>
        <dbReference type="ARBA" id="ARBA00038307"/>
    </source>
</evidence>
<sequence>MAFLELDEIRKEFGDLVAVDDVSLDIEEGQFVTIVGPSGCGKSTILRSITGLETLTDGEIRLEGEDITDLPPYRRNIGLVFQDYALFPHKTVFENVAFGLKMRNAPEAEQRERVEEMLRMVNLEGYEEKYPEECSGGEQQRIAVARAIAFDPDLVLMDEPLSNLDKNLRTSIRSELRRIQEETGVTTVYVTHNQNEALSLGDKIAVMNDGRLEQFDAPETVYREPETRFVADFLGRSTEVVGTYRRENGRAVAELADGIELEVPADETLAAGDTVSLFLRDEKLKLVDGTEPTSNVIQGTVESVDYRGRDINYFIRVPELDQTLQVSHIADHSEETFHELGDTVSMHIEPENVTCLPAGDAPVAEQGEP</sequence>
<evidence type="ECO:0000256" key="1">
    <source>
        <dbReference type="ARBA" id="ARBA00004202"/>
    </source>
</evidence>
<dbReference type="Pfam" id="PF00005">
    <property type="entry name" value="ABC_tran"/>
    <property type="match status" value="1"/>
</dbReference>
<evidence type="ECO:0000259" key="12">
    <source>
        <dbReference type="PROSITE" id="PS50893"/>
    </source>
</evidence>
<dbReference type="InterPro" id="IPR050093">
    <property type="entry name" value="ABC_SmlMolc_Importer"/>
</dbReference>
<dbReference type="GO" id="GO:0005886">
    <property type="term" value="C:plasma membrane"/>
    <property type="evidence" value="ECO:0007669"/>
    <property type="project" value="UniProtKB-SubCell"/>
</dbReference>
<comment type="similarity">
    <text evidence="6">Belongs to the ABC transporter superfamily. Sulfate/tungstate importer (TC 3.A.1.6) family.</text>
</comment>
<evidence type="ECO:0000313" key="14">
    <source>
        <dbReference type="Proteomes" id="UP001597034"/>
    </source>
</evidence>
<dbReference type="Proteomes" id="UP001597034">
    <property type="component" value="Unassembled WGS sequence"/>
</dbReference>
<keyword evidence="2" id="KW-0813">Transport</keyword>
<dbReference type="SUPFAM" id="SSF52540">
    <property type="entry name" value="P-loop containing nucleoside triphosphate hydrolases"/>
    <property type="match status" value="1"/>
</dbReference>
<comment type="subcellular location">
    <subcellularLocation>
        <location evidence="1">Cell membrane</location>
        <topology evidence="1">Peripheral membrane protein</topology>
    </subcellularLocation>
</comment>
<evidence type="ECO:0000256" key="3">
    <source>
        <dbReference type="ARBA" id="ARBA00022505"/>
    </source>
</evidence>
<dbReference type="GO" id="GO:1901238">
    <property type="term" value="F:ABC-type tungstate transporter activity"/>
    <property type="evidence" value="ECO:0007669"/>
    <property type="project" value="UniProtKB-EC"/>
</dbReference>
<evidence type="ECO:0000256" key="8">
    <source>
        <dbReference type="ARBA" id="ARBA00039025"/>
    </source>
</evidence>
<evidence type="ECO:0000256" key="5">
    <source>
        <dbReference type="ARBA" id="ARBA00022840"/>
    </source>
</evidence>
<evidence type="ECO:0000256" key="2">
    <source>
        <dbReference type="ARBA" id="ARBA00022448"/>
    </source>
</evidence>
<name>A0ABD6DL29_9EURY</name>
<dbReference type="PROSITE" id="PS00211">
    <property type="entry name" value="ABC_TRANSPORTER_1"/>
    <property type="match status" value="1"/>
</dbReference>
<evidence type="ECO:0000256" key="10">
    <source>
        <dbReference type="ARBA" id="ARBA00047936"/>
    </source>
</evidence>
<evidence type="ECO:0000256" key="9">
    <source>
        <dbReference type="ARBA" id="ARBA00041133"/>
    </source>
</evidence>
<accession>A0ABD6DL29</accession>
<evidence type="ECO:0000313" key="13">
    <source>
        <dbReference type="EMBL" id="MFD1646100.1"/>
    </source>
</evidence>
<protein>
    <recommendedName>
        <fullName evidence="9">Molybdate/tungstate import ATP-binding protein WtpC</fullName>
        <ecNumber evidence="8">7.3.2.6</ecNumber>
    </recommendedName>
</protein>
<evidence type="ECO:0000256" key="7">
    <source>
        <dbReference type="ARBA" id="ARBA00038781"/>
    </source>
</evidence>
<dbReference type="InterPro" id="IPR003439">
    <property type="entry name" value="ABC_transporter-like_ATP-bd"/>
</dbReference>
<organism evidence="13 14">
    <name type="scientific">Haloarchaeobius litoreus</name>
    <dbReference type="NCBI Taxonomy" id="755306"/>
    <lineage>
        <taxon>Archaea</taxon>
        <taxon>Methanobacteriati</taxon>
        <taxon>Methanobacteriota</taxon>
        <taxon>Stenosarchaea group</taxon>
        <taxon>Halobacteria</taxon>
        <taxon>Halobacteriales</taxon>
        <taxon>Halorubellaceae</taxon>
        <taxon>Haloarchaeobius</taxon>
    </lineage>
</organism>
<keyword evidence="3" id="KW-0500">Molybdenum</keyword>
<dbReference type="InterPro" id="IPR008995">
    <property type="entry name" value="Mo/tungstate-bd_C_term_dom"/>
</dbReference>
<dbReference type="InterPro" id="IPR017871">
    <property type="entry name" value="ABC_transporter-like_CS"/>
</dbReference>
<dbReference type="AlphaFoldDB" id="A0ABD6DL29"/>
<dbReference type="RefSeq" id="WP_256398376.1">
    <property type="nucleotide sequence ID" value="NZ_JANHJR010000001.1"/>
</dbReference>
<keyword evidence="4" id="KW-0547">Nucleotide-binding</keyword>
<dbReference type="InterPro" id="IPR003593">
    <property type="entry name" value="AAA+_ATPase"/>
</dbReference>
<dbReference type="InterPro" id="IPR013611">
    <property type="entry name" value="Transp-assoc_OB_typ2"/>
</dbReference>
<gene>
    <name evidence="13" type="ORF">ACFSBL_10445</name>
</gene>
<dbReference type="SUPFAM" id="SSF50331">
    <property type="entry name" value="MOP-like"/>
    <property type="match status" value="1"/>
</dbReference>
<keyword evidence="14" id="KW-1185">Reference proteome</keyword>
<evidence type="ECO:0000256" key="4">
    <source>
        <dbReference type="ARBA" id="ARBA00022741"/>
    </source>
</evidence>
<dbReference type="Gene3D" id="3.40.50.300">
    <property type="entry name" value="P-loop containing nucleotide triphosphate hydrolases"/>
    <property type="match status" value="1"/>
</dbReference>
<dbReference type="PROSITE" id="PS50893">
    <property type="entry name" value="ABC_TRANSPORTER_2"/>
    <property type="match status" value="1"/>
</dbReference>
<dbReference type="PANTHER" id="PTHR42781">
    <property type="entry name" value="SPERMIDINE/PUTRESCINE IMPORT ATP-BINDING PROTEIN POTA"/>
    <property type="match status" value="1"/>
</dbReference>
<proteinExistence type="inferred from homology"/>
<dbReference type="Gene3D" id="2.40.50.100">
    <property type="match status" value="1"/>
</dbReference>
<dbReference type="InterPro" id="IPR027417">
    <property type="entry name" value="P-loop_NTPase"/>
</dbReference>